<evidence type="ECO:0000313" key="10">
    <source>
        <dbReference type="Proteomes" id="UP000322699"/>
    </source>
</evidence>
<dbReference type="GO" id="GO:0010133">
    <property type="term" value="P:L-proline catabolic process to L-glutamate"/>
    <property type="evidence" value="ECO:0007669"/>
    <property type="project" value="TreeGrafter"/>
</dbReference>
<organism evidence="9 10">
    <name type="scientific">Rubripirellula obstinata</name>
    <dbReference type="NCBI Taxonomy" id="406547"/>
    <lineage>
        <taxon>Bacteria</taxon>
        <taxon>Pseudomonadati</taxon>
        <taxon>Planctomycetota</taxon>
        <taxon>Planctomycetia</taxon>
        <taxon>Pirellulales</taxon>
        <taxon>Pirellulaceae</taxon>
        <taxon>Rubripirellula</taxon>
    </lineage>
</organism>
<keyword evidence="4" id="KW-0520">NAD</keyword>
<evidence type="ECO:0000256" key="6">
    <source>
        <dbReference type="PROSITE-ProRule" id="PRU10007"/>
    </source>
</evidence>
<keyword evidence="10" id="KW-1185">Reference proteome</keyword>
<dbReference type="PROSITE" id="PS00687">
    <property type="entry name" value="ALDEHYDE_DEHYDR_GLU"/>
    <property type="match status" value="1"/>
</dbReference>
<evidence type="ECO:0000313" key="9">
    <source>
        <dbReference type="EMBL" id="KAA1259995.1"/>
    </source>
</evidence>
<accession>A0A5B1CJ86</accession>
<dbReference type="AlphaFoldDB" id="A0A5B1CJ86"/>
<reference evidence="9 10" key="1">
    <citation type="submission" date="2019-08" db="EMBL/GenBank/DDBJ databases">
        <title>Deep-cultivation of Planctomycetes and their phenomic and genomic characterization uncovers novel biology.</title>
        <authorList>
            <person name="Wiegand S."/>
            <person name="Jogler M."/>
            <person name="Boedeker C."/>
            <person name="Pinto D."/>
            <person name="Vollmers J."/>
            <person name="Rivas-Marin E."/>
            <person name="Kohn T."/>
            <person name="Peeters S.H."/>
            <person name="Heuer A."/>
            <person name="Rast P."/>
            <person name="Oberbeckmann S."/>
            <person name="Bunk B."/>
            <person name="Jeske O."/>
            <person name="Meyerdierks A."/>
            <person name="Storesund J.E."/>
            <person name="Kallscheuer N."/>
            <person name="Luecker S."/>
            <person name="Lage O.M."/>
            <person name="Pohl T."/>
            <person name="Merkel B.J."/>
            <person name="Hornburger P."/>
            <person name="Mueller R.-W."/>
            <person name="Bruemmer F."/>
            <person name="Labrenz M."/>
            <person name="Spormann A.M."/>
            <person name="Op Den Camp H."/>
            <person name="Overmann J."/>
            <person name="Amann R."/>
            <person name="Jetten M.S.M."/>
            <person name="Mascher T."/>
            <person name="Medema M.H."/>
            <person name="Devos D.P."/>
            <person name="Kaster A.-K."/>
            <person name="Ovreas L."/>
            <person name="Rohde M."/>
            <person name="Galperin M.Y."/>
            <person name="Jogler C."/>
        </authorList>
    </citation>
    <scope>NUCLEOTIDE SEQUENCE [LARGE SCALE GENOMIC DNA]</scope>
    <source>
        <strain evidence="9 10">LF1</strain>
    </source>
</reference>
<dbReference type="InterPro" id="IPR016161">
    <property type="entry name" value="Ald_DH/histidinol_DH"/>
</dbReference>
<dbReference type="InterPro" id="IPR050485">
    <property type="entry name" value="Proline_metab_enzyme"/>
</dbReference>
<dbReference type="InterPro" id="IPR029510">
    <property type="entry name" value="Ald_DH_CS_GLU"/>
</dbReference>
<dbReference type="PANTHER" id="PTHR42862:SF1">
    <property type="entry name" value="DELTA-1-PYRROLINE-5-CARBOXYLATE DEHYDROGENASE 2, ISOFORM A-RELATED"/>
    <property type="match status" value="1"/>
</dbReference>
<evidence type="ECO:0000259" key="8">
    <source>
        <dbReference type="Pfam" id="PF00171"/>
    </source>
</evidence>
<protein>
    <recommendedName>
        <fullName evidence="2">L-glutamate gamma-semialdehyde dehydrogenase</fullName>
        <ecNumber evidence="2">1.2.1.88</ecNumber>
    </recommendedName>
</protein>
<proteinExistence type="inferred from homology"/>
<keyword evidence="3 7" id="KW-0560">Oxidoreductase</keyword>
<dbReference type="Pfam" id="PF00171">
    <property type="entry name" value="Aldedh"/>
    <property type="match status" value="1"/>
</dbReference>
<evidence type="ECO:0000256" key="1">
    <source>
        <dbReference type="ARBA" id="ARBA00004786"/>
    </source>
</evidence>
<dbReference type="InterPro" id="IPR015590">
    <property type="entry name" value="Aldehyde_DH_dom"/>
</dbReference>
<sequence>MNSKNNSANFTSISPINGQTLWTGETTSNAVIGDVFASSAVAADRWKQQSIDARIAIVRRYAEILQQRKGEIASLITSETGKLPSEAAGEVSASIAKVKWSIEALSDRRSETIVTPNHGADADPVRRIRYSPLGVTLVLGPFNFPLHLPGGQIIPALLAGNSVVFKPSDQSTAVGAWMTEAWSAAGLPSGVLQMIVGGIEVAQAAIDRPEVAAVFLTGSRTAGQSIHRQLAGRPEVLLALELGGNNPIVVDATADPASVANHVSYSAFVSSGQRCTCARRAVFVEGVNTEQQFSALVEKTLSLKVGMPDNDPPPQLGPLVSADAAASLKQTYDDLIAMGCRAIVPLSIDPGHPSLVSPAIVDATELSSEQTDALGAMEWFGPLLAVVEAANLEDAFQVASRTPYGLAASLLGGTCDDFQRLVDQVGAGVVNWNGPTTGAAGNLPFGGRGHSGNHRPAGFFAVDFCNEPVSSIETDALAKTDFWNPKA</sequence>
<evidence type="ECO:0000256" key="2">
    <source>
        <dbReference type="ARBA" id="ARBA00012884"/>
    </source>
</evidence>
<evidence type="ECO:0000256" key="4">
    <source>
        <dbReference type="ARBA" id="ARBA00023027"/>
    </source>
</evidence>
<evidence type="ECO:0000256" key="3">
    <source>
        <dbReference type="ARBA" id="ARBA00023002"/>
    </source>
</evidence>
<feature type="active site" evidence="6">
    <location>
        <position position="241"/>
    </location>
</feature>
<name>A0A5B1CJ86_9BACT</name>
<evidence type="ECO:0000256" key="5">
    <source>
        <dbReference type="ARBA" id="ARBA00048142"/>
    </source>
</evidence>
<dbReference type="EMBL" id="VRLW01000001">
    <property type="protein sequence ID" value="KAA1259995.1"/>
    <property type="molecule type" value="Genomic_DNA"/>
</dbReference>
<comment type="caution">
    <text evidence="9">The sequence shown here is derived from an EMBL/GenBank/DDBJ whole genome shotgun (WGS) entry which is preliminary data.</text>
</comment>
<comment type="pathway">
    <text evidence="1">Amino-acid degradation; L-proline degradation into L-glutamate; L-glutamate from L-proline: step 2/2.</text>
</comment>
<dbReference type="SUPFAM" id="SSF53720">
    <property type="entry name" value="ALDH-like"/>
    <property type="match status" value="1"/>
</dbReference>
<dbReference type="RefSeq" id="WP_068265266.1">
    <property type="nucleotide sequence ID" value="NZ_LWSK01000082.1"/>
</dbReference>
<dbReference type="GO" id="GO:0009898">
    <property type="term" value="C:cytoplasmic side of plasma membrane"/>
    <property type="evidence" value="ECO:0007669"/>
    <property type="project" value="TreeGrafter"/>
</dbReference>
<dbReference type="InterPro" id="IPR016162">
    <property type="entry name" value="Ald_DH_N"/>
</dbReference>
<dbReference type="OrthoDB" id="4503395at2"/>
<dbReference type="Gene3D" id="3.40.605.10">
    <property type="entry name" value="Aldehyde Dehydrogenase, Chain A, domain 1"/>
    <property type="match status" value="1"/>
</dbReference>
<dbReference type="Gene3D" id="3.40.309.10">
    <property type="entry name" value="Aldehyde Dehydrogenase, Chain A, domain 2"/>
    <property type="match status" value="1"/>
</dbReference>
<gene>
    <name evidence="9" type="primary">astD</name>
    <name evidence="9" type="ORF">LF1_25330</name>
</gene>
<feature type="domain" description="Aldehyde dehydrogenase" evidence="8">
    <location>
        <begin position="6"/>
        <end position="464"/>
    </location>
</feature>
<dbReference type="EC" id="1.2.1.88" evidence="2"/>
<comment type="catalytic activity">
    <reaction evidence="5">
        <text>L-glutamate 5-semialdehyde + NAD(+) + H2O = L-glutamate + NADH + 2 H(+)</text>
        <dbReference type="Rhea" id="RHEA:30235"/>
        <dbReference type="ChEBI" id="CHEBI:15377"/>
        <dbReference type="ChEBI" id="CHEBI:15378"/>
        <dbReference type="ChEBI" id="CHEBI:29985"/>
        <dbReference type="ChEBI" id="CHEBI:57540"/>
        <dbReference type="ChEBI" id="CHEBI:57945"/>
        <dbReference type="ChEBI" id="CHEBI:58066"/>
        <dbReference type="EC" id="1.2.1.88"/>
    </reaction>
</comment>
<evidence type="ECO:0000256" key="7">
    <source>
        <dbReference type="RuleBase" id="RU003345"/>
    </source>
</evidence>
<dbReference type="PANTHER" id="PTHR42862">
    <property type="entry name" value="DELTA-1-PYRROLINE-5-CARBOXYLATE DEHYDROGENASE 1, ISOFORM A-RELATED"/>
    <property type="match status" value="1"/>
</dbReference>
<dbReference type="GO" id="GO:0003842">
    <property type="term" value="F:L-glutamate gamma-semialdehyde dehydrogenase activity"/>
    <property type="evidence" value="ECO:0007669"/>
    <property type="project" value="UniProtKB-EC"/>
</dbReference>
<dbReference type="Proteomes" id="UP000322699">
    <property type="component" value="Unassembled WGS sequence"/>
</dbReference>
<dbReference type="PROSITE" id="PS00070">
    <property type="entry name" value="ALDEHYDE_DEHYDR_CYS"/>
    <property type="match status" value="1"/>
</dbReference>
<dbReference type="InterPro" id="IPR016163">
    <property type="entry name" value="Ald_DH_C"/>
</dbReference>
<comment type="similarity">
    <text evidence="7">Belongs to the aldehyde dehydrogenase family.</text>
</comment>
<dbReference type="InterPro" id="IPR016160">
    <property type="entry name" value="Ald_DH_CS_CYS"/>
</dbReference>